<comment type="caution">
    <text evidence="1">The sequence shown here is derived from an EMBL/GenBank/DDBJ whole genome shotgun (WGS) entry which is preliminary data.</text>
</comment>
<dbReference type="Proteomes" id="UP000019247">
    <property type="component" value="Unassembled WGS sequence"/>
</dbReference>
<accession>W6TA16</accession>
<organism evidence="1 2">
    <name type="scientific">Lactiplantibacillus fabifermentans T30PCM01</name>
    <dbReference type="NCBI Taxonomy" id="1400520"/>
    <lineage>
        <taxon>Bacteria</taxon>
        <taxon>Bacillati</taxon>
        <taxon>Bacillota</taxon>
        <taxon>Bacilli</taxon>
        <taxon>Lactobacillales</taxon>
        <taxon>Lactobacillaceae</taxon>
        <taxon>Lactiplantibacillus</taxon>
    </lineage>
</organism>
<proteinExistence type="predicted"/>
<dbReference type="EMBL" id="AWWK01000012">
    <property type="protein sequence ID" value="ETY75357.1"/>
    <property type="molecule type" value="Genomic_DNA"/>
</dbReference>
<evidence type="ECO:0000313" key="2">
    <source>
        <dbReference type="Proteomes" id="UP000019247"/>
    </source>
</evidence>
<dbReference type="AlphaFoldDB" id="W6TA16"/>
<evidence type="ECO:0000313" key="1">
    <source>
        <dbReference type="EMBL" id="ETY75357.1"/>
    </source>
</evidence>
<gene>
    <name evidence="1" type="ORF">LFAB_02365</name>
</gene>
<protein>
    <submittedName>
        <fullName evidence="1">Uncharacterized protein</fullName>
    </submittedName>
</protein>
<reference evidence="1 2" key="1">
    <citation type="journal article" date="2014" name="Genome Announc.">
        <title>Genome Sequence of Lactobacillus fabifermentans Strain T30PCM01, Isolated from Fermenting Grape Marc.</title>
        <authorList>
            <person name="Treu L."/>
            <person name="Vendramin V."/>
            <person name="Bovo B."/>
            <person name="Giacomini A."/>
            <person name="Corich V."/>
            <person name="Campanaro S."/>
        </authorList>
    </citation>
    <scope>NUCLEOTIDE SEQUENCE [LARGE SCALE GENOMIC DNA]</scope>
    <source>
        <strain evidence="1 2">T30PCM01</strain>
    </source>
</reference>
<dbReference type="HOGENOM" id="CLU_203869_0_0_9"/>
<name>W6TA16_9LACO</name>
<sequence>MQVALTGLVFIPFTPRTSFETWVSSSKARSKTASQAWTGLHGGWNYGLPVAAKKSRATSARLFWEMTFN</sequence>